<dbReference type="PROSITE" id="PS50142">
    <property type="entry name" value="RNASE_3_2"/>
    <property type="match status" value="1"/>
</dbReference>
<evidence type="ECO:0000256" key="13">
    <source>
        <dbReference type="ARBA" id="ARBA00022842"/>
    </source>
</evidence>
<dbReference type="GO" id="GO:0005737">
    <property type="term" value="C:cytoplasm"/>
    <property type="evidence" value="ECO:0007669"/>
    <property type="project" value="UniProtKB-SubCell"/>
</dbReference>
<dbReference type="FunFam" id="3.30.160.20:FF:000003">
    <property type="entry name" value="Ribonuclease 3"/>
    <property type="match status" value="1"/>
</dbReference>
<evidence type="ECO:0000256" key="1">
    <source>
        <dbReference type="ARBA" id="ARBA00000109"/>
    </source>
</evidence>
<dbReference type="GO" id="GO:0019843">
    <property type="term" value="F:rRNA binding"/>
    <property type="evidence" value="ECO:0007669"/>
    <property type="project" value="UniProtKB-KW"/>
</dbReference>
<evidence type="ECO:0000256" key="10">
    <source>
        <dbReference type="ARBA" id="ARBA00022723"/>
    </source>
</evidence>
<dbReference type="OrthoDB" id="9805026at2"/>
<dbReference type="GO" id="GO:0006397">
    <property type="term" value="P:mRNA processing"/>
    <property type="evidence" value="ECO:0007669"/>
    <property type="project" value="UniProtKB-UniRule"/>
</dbReference>
<comment type="similarity">
    <text evidence="3">Belongs to the ribonuclease III family.</text>
</comment>
<dbReference type="EC" id="3.1.26.3" evidence="15"/>
<keyword evidence="5 15" id="KW-0963">Cytoplasm</keyword>
<feature type="active site" evidence="15">
    <location>
        <position position="46"/>
    </location>
</feature>
<keyword evidence="6 15" id="KW-0698">rRNA processing</keyword>
<evidence type="ECO:0000256" key="5">
    <source>
        <dbReference type="ARBA" id="ARBA00022490"/>
    </source>
</evidence>
<keyword evidence="8 15" id="KW-0819">tRNA processing</keyword>
<gene>
    <name evidence="15 18" type="primary">rnc</name>
    <name evidence="18" type="ORF">AX660_16605</name>
</gene>
<keyword evidence="13 15" id="KW-0460">Magnesium</keyword>
<keyword evidence="9 15" id="KW-0540">Nuclease</keyword>
<comment type="subunit">
    <text evidence="4 15">Homodimer.</text>
</comment>
<evidence type="ECO:0000256" key="8">
    <source>
        <dbReference type="ARBA" id="ARBA00022694"/>
    </source>
</evidence>
<dbReference type="Gene3D" id="3.30.160.20">
    <property type="match status" value="1"/>
</dbReference>
<evidence type="ECO:0000256" key="7">
    <source>
        <dbReference type="ARBA" id="ARBA00022664"/>
    </source>
</evidence>
<evidence type="ECO:0000256" key="12">
    <source>
        <dbReference type="ARBA" id="ARBA00022801"/>
    </source>
</evidence>
<dbReference type="InterPro" id="IPR000999">
    <property type="entry name" value="RNase_III_dom"/>
</dbReference>
<comment type="catalytic activity">
    <reaction evidence="1 15">
        <text>Endonucleolytic cleavage to 5'-phosphomonoester.</text>
        <dbReference type="EC" id="3.1.26.3"/>
    </reaction>
</comment>
<evidence type="ECO:0000256" key="4">
    <source>
        <dbReference type="ARBA" id="ARBA00011738"/>
    </source>
</evidence>
<reference evidence="19" key="1">
    <citation type="submission" date="2016-02" db="EMBL/GenBank/DDBJ databases">
        <authorList>
            <person name="Schultz-Johansen M."/>
            <person name="Glaring M.A."/>
            <person name="Bech P.K."/>
            <person name="Stougaard P."/>
        </authorList>
    </citation>
    <scope>NUCLEOTIDE SEQUENCE [LARGE SCALE GENOMIC DNA]</scope>
    <source>
        <strain evidence="19">S66</strain>
    </source>
</reference>
<sequence length="228" mass="25370">MHLVDPYISLYKKIAYTFAEPANLTKALTHRSANKKHNERLEFLGDAILGMIIAKALYQRFPLQPEGKLTRMRSNLVKGDTLAALAREFALGDLLLLGPGELKSGGFRRDSILADALEAIIGAIYLEAGLDVCEPIVLQWFSDRLNELDPQAVSKDDKTRLQEFLQAKKLPLPLYEVTEITGQSHEQIFYVECSVAGLKQATVGKGNSRRKAEQKAARIAFEKLSNAE</sequence>
<dbReference type="Pfam" id="PF00035">
    <property type="entry name" value="dsrm"/>
    <property type="match status" value="1"/>
</dbReference>
<dbReference type="FunFam" id="1.10.1520.10:FF:000001">
    <property type="entry name" value="Ribonuclease 3"/>
    <property type="match status" value="1"/>
</dbReference>
<dbReference type="GO" id="GO:0042802">
    <property type="term" value="F:identical protein binding"/>
    <property type="evidence" value="ECO:0007669"/>
    <property type="project" value="UniProtKB-ARBA"/>
</dbReference>
<evidence type="ECO:0000256" key="14">
    <source>
        <dbReference type="ARBA" id="ARBA00022884"/>
    </source>
</evidence>
<dbReference type="PANTHER" id="PTHR11207:SF0">
    <property type="entry name" value="RIBONUCLEASE 3"/>
    <property type="match status" value="1"/>
</dbReference>
<feature type="domain" description="DRBM" evidence="16">
    <location>
        <begin position="156"/>
        <end position="226"/>
    </location>
</feature>
<dbReference type="GO" id="GO:0004525">
    <property type="term" value="F:ribonuclease III activity"/>
    <property type="evidence" value="ECO:0007669"/>
    <property type="project" value="UniProtKB-UniRule"/>
</dbReference>
<dbReference type="GO" id="GO:0010468">
    <property type="term" value="P:regulation of gene expression"/>
    <property type="evidence" value="ECO:0007669"/>
    <property type="project" value="TreeGrafter"/>
</dbReference>
<dbReference type="GO" id="GO:0003725">
    <property type="term" value="F:double-stranded RNA binding"/>
    <property type="evidence" value="ECO:0007669"/>
    <property type="project" value="TreeGrafter"/>
</dbReference>
<dbReference type="EMBL" id="LSNE01000006">
    <property type="protein sequence ID" value="KXI28692.1"/>
    <property type="molecule type" value="Genomic_DNA"/>
</dbReference>
<comment type="caution">
    <text evidence="18">The sequence shown here is derived from an EMBL/GenBank/DDBJ whole genome shotgun (WGS) entry which is preliminary data.</text>
</comment>
<dbReference type="SMART" id="SM00358">
    <property type="entry name" value="DSRM"/>
    <property type="match status" value="1"/>
</dbReference>
<dbReference type="GO" id="GO:0046872">
    <property type="term" value="F:metal ion binding"/>
    <property type="evidence" value="ECO:0007669"/>
    <property type="project" value="UniProtKB-KW"/>
</dbReference>
<evidence type="ECO:0000256" key="11">
    <source>
        <dbReference type="ARBA" id="ARBA00022759"/>
    </source>
</evidence>
<dbReference type="AlphaFoldDB" id="A0A136A0F0"/>
<evidence type="ECO:0000256" key="3">
    <source>
        <dbReference type="ARBA" id="ARBA00010183"/>
    </source>
</evidence>
<feature type="binding site" evidence="15">
    <location>
        <position position="118"/>
    </location>
    <ligand>
        <name>Mg(2+)</name>
        <dbReference type="ChEBI" id="CHEBI:18420"/>
    </ligand>
</feature>
<evidence type="ECO:0000256" key="6">
    <source>
        <dbReference type="ARBA" id="ARBA00022552"/>
    </source>
</evidence>
<evidence type="ECO:0000256" key="15">
    <source>
        <dbReference type="HAMAP-Rule" id="MF_00104"/>
    </source>
</evidence>
<dbReference type="HAMAP" id="MF_00104">
    <property type="entry name" value="RNase_III"/>
    <property type="match status" value="1"/>
</dbReference>
<protein>
    <recommendedName>
        <fullName evidence="15">Ribonuclease 3</fullName>
        <ecNumber evidence="15">3.1.26.3</ecNumber>
    </recommendedName>
    <alternativeName>
        <fullName evidence="15">Ribonuclease III</fullName>
        <shortName evidence="15">RNase III</shortName>
    </alternativeName>
</protein>
<dbReference type="SUPFAM" id="SSF54768">
    <property type="entry name" value="dsRNA-binding domain-like"/>
    <property type="match status" value="1"/>
</dbReference>
<dbReference type="NCBIfam" id="TIGR02191">
    <property type="entry name" value="RNaseIII"/>
    <property type="match status" value="1"/>
</dbReference>
<dbReference type="GO" id="GO:0006364">
    <property type="term" value="P:rRNA processing"/>
    <property type="evidence" value="ECO:0007669"/>
    <property type="project" value="UniProtKB-UniRule"/>
</dbReference>
<dbReference type="SUPFAM" id="SSF69065">
    <property type="entry name" value="RNase III domain-like"/>
    <property type="match status" value="1"/>
</dbReference>
<evidence type="ECO:0000256" key="9">
    <source>
        <dbReference type="ARBA" id="ARBA00022722"/>
    </source>
</evidence>
<accession>A0A136A0F0</accession>
<keyword evidence="7 15" id="KW-0507">mRNA processing</keyword>
<dbReference type="PANTHER" id="PTHR11207">
    <property type="entry name" value="RIBONUCLEASE III"/>
    <property type="match status" value="1"/>
</dbReference>
<keyword evidence="14 15" id="KW-0694">RNA-binding</keyword>
<feature type="domain" description="RNase III" evidence="17">
    <location>
        <begin position="7"/>
        <end position="129"/>
    </location>
</feature>
<dbReference type="CDD" id="cd00593">
    <property type="entry name" value="RIBOc"/>
    <property type="match status" value="1"/>
</dbReference>
<keyword evidence="15" id="KW-0699">rRNA-binding</keyword>
<keyword evidence="19" id="KW-1185">Reference proteome</keyword>
<organism evidence="18 19">
    <name type="scientific">Paraglaciecola hydrolytica</name>
    <dbReference type="NCBI Taxonomy" id="1799789"/>
    <lineage>
        <taxon>Bacteria</taxon>
        <taxon>Pseudomonadati</taxon>
        <taxon>Pseudomonadota</taxon>
        <taxon>Gammaproteobacteria</taxon>
        <taxon>Alteromonadales</taxon>
        <taxon>Alteromonadaceae</taxon>
        <taxon>Paraglaciecola</taxon>
    </lineage>
</organism>
<dbReference type="InterPro" id="IPR036389">
    <property type="entry name" value="RNase_III_sf"/>
</dbReference>
<dbReference type="Pfam" id="PF14622">
    <property type="entry name" value="Ribonucleas_3_3"/>
    <property type="match status" value="1"/>
</dbReference>
<proteinExistence type="inferred from homology"/>
<dbReference type="InterPro" id="IPR011907">
    <property type="entry name" value="RNase_III"/>
</dbReference>
<keyword evidence="12 15" id="KW-0378">Hydrolase</keyword>
<evidence type="ECO:0000313" key="18">
    <source>
        <dbReference type="EMBL" id="KXI28692.1"/>
    </source>
</evidence>
<dbReference type="SMART" id="SM00535">
    <property type="entry name" value="RIBOc"/>
    <property type="match status" value="1"/>
</dbReference>
<evidence type="ECO:0000256" key="2">
    <source>
        <dbReference type="ARBA" id="ARBA00004496"/>
    </source>
</evidence>
<keyword evidence="11 15" id="KW-0255">Endonuclease</keyword>
<comment type="cofactor">
    <cofactor evidence="15">
        <name>Mg(2+)</name>
        <dbReference type="ChEBI" id="CHEBI:18420"/>
    </cofactor>
</comment>
<dbReference type="InterPro" id="IPR014720">
    <property type="entry name" value="dsRBD_dom"/>
</dbReference>
<dbReference type="STRING" id="1799789.AX660_16605"/>
<evidence type="ECO:0000313" key="19">
    <source>
        <dbReference type="Proteomes" id="UP000070299"/>
    </source>
</evidence>
<dbReference type="GO" id="GO:0008033">
    <property type="term" value="P:tRNA processing"/>
    <property type="evidence" value="ECO:0007669"/>
    <property type="project" value="UniProtKB-KW"/>
</dbReference>
<dbReference type="CDD" id="cd10845">
    <property type="entry name" value="DSRM_RNAse_III_family"/>
    <property type="match status" value="1"/>
</dbReference>
<name>A0A136A0F0_9ALTE</name>
<evidence type="ECO:0000259" key="16">
    <source>
        <dbReference type="PROSITE" id="PS50137"/>
    </source>
</evidence>
<dbReference type="PROSITE" id="PS00517">
    <property type="entry name" value="RNASE_3_1"/>
    <property type="match status" value="1"/>
</dbReference>
<dbReference type="Proteomes" id="UP000070299">
    <property type="component" value="Unassembled WGS sequence"/>
</dbReference>
<feature type="binding site" evidence="15">
    <location>
        <position position="115"/>
    </location>
    <ligand>
        <name>Mg(2+)</name>
        <dbReference type="ChEBI" id="CHEBI:18420"/>
    </ligand>
</feature>
<comment type="subcellular location">
    <subcellularLocation>
        <location evidence="2 15">Cytoplasm</location>
    </subcellularLocation>
</comment>
<evidence type="ECO:0000259" key="17">
    <source>
        <dbReference type="PROSITE" id="PS50142"/>
    </source>
</evidence>
<dbReference type="Gene3D" id="1.10.1520.10">
    <property type="entry name" value="Ribonuclease III domain"/>
    <property type="match status" value="1"/>
</dbReference>
<dbReference type="PROSITE" id="PS50137">
    <property type="entry name" value="DS_RBD"/>
    <property type="match status" value="1"/>
</dbReference>
<keyword evidence="10 15" id="KW-0479">Metal-binding</keyword>
<feature type="active site" evidence="15">
    <location>
        <position position="118"/>
    </location>
</feature>
<dbReference type="RefSeq" id="WP_068377854.1">
    <property type="nucleotide sequence ID" value="NZ_LSNE01000006.1"/>
</dbReference>
<comment type="function">
    <text evidence="15">Digests double-stranded RNA. Involved in the processing of primary rRNA transcript to yield the immediate precursors to the large and small rRNAs (23S and 16S). Processes some mRNAs, and tRNAs when they are encoded in the rRNA operon. Processes pre-crRNA and tracrRNA of type II CRISPR loci if present in the organism.</text>
</comment>
<feature type="binding site" evidence="15">
    <location>
        <position position="42"/>
    </location>
    <ligand>
        <name>Mg(2+)</name>
        <dbReference type="ChEBI" id="CHEBI:18420"/>
    </ligand>
</feature>